<dbReference type="NCBIfam" id="TIGR00254">
    <property type="entry name" value="GGDEF"/>
    <property type="match status" value="1"/>
</dbReference>
<evidence type="ECO:0000259" key="4">
    <source>
        <dbReference type="PROSITE" id="PS50887"/>
    </source>
</evidence>
<dbReference type="EC" id="2.7.7.65" evidence="1"/>
<dbReference type="InterPro" id="IPR001789">
    <property type="entry name" value="Sig_transdc_resp-reg_receiver"/>
</dbReference>
<proteinExistence type="predicted"/>
<dbReference type="InterPro" id="IPR043128">
    <property type="entry name" value="Rev_trsase/Diguanyl_cyclase"/>
</dbReference>
<protein>
    <recommendedName>
        <fullName evidence="1">diguanylate cyclase</fullName>
        <ecNumber evidence="1">2.7.7.65</ecNumber>
    </recommendedName>
</protein>
<dbReference type="GO" id="GO:0000160">
    <property type="term" value="P:phosphorelay signal transduction system"/>
    <property type="evidence" value="ECO:0007669"/>
    <property type="project" value="InterPro"/>
</dbReference>
<dbReference type="PROSITE" id="PS50887">
    <property type="entry name" value="GGDEF"/>
    <property type="match status" value="1"/>
</dbReference>
<dbReference type="SUPFAM" id="SSF55073">
    <property type="entry name" value="Nucleotide cyclase"/>
    <property type="match status" value="1"/>
</dbReference>
<dbReference type="InterPro" id="IPR011006">
    <property type="entry name" value="CheY-like_superfamily"/>
</dbReference>
<organism evidence="5 6">
    <name type="scientific">Anaeromyxobacter dehalogenans (strain ATCC BAA-258 / DSM 21875 / 2CP-1)</name>
    <dbReference type="NCBI Taxonomy" id="455488"/>
    <lineage>
        <taxon>Bacteria</taxon>
        <taxon>Pseudomonadati</taxon>
        <taxon>Myxococcota</taxon>
        <taxon>Myxococcia</taxon>
        <taxon>Myxococcales</taxon>
        <taxon>Cystobacterineae</taxon>
        <taxon>Anaeromyxobacteraceae</taxon>
        <taxon>Anaeromyxobacter</taxon>
    </lineage>
</organism>
<sequence length="455" mass="49348">MAYSVLLVDDERFARTVYSDYLRAAGYEVELAEDAEAALALLRQRRFDVLLTDVILPGSSGLDLLSAAKQLDPNLEVTVITALDKVDPAVRAMKSGASDYLVKPVTPEQLQLALQRCLATRELLAENKVLRAHLTLFETGQRIAATLDRDKLVPMALASVATAARSPVAALMEKAADGSWVPSGAHGTDHAVATELLAACRAELDALGAEPTARGEHAPGELGPFGPRALLLPVTEEGALLGAVAVNAPGPLEPAGAEAVGYLCRNLGLALRNLGRLRQVEHLAYLDDLTHLYNTRYLDMALDREMQSGRPFSVLFMDLDHFKTVNDQHGHLSGSRLLVEVARVLRSCVRDEDVLVRYGGDEYVVLLVGIDSGGGLKVAERVRRAIEDHRFLSREGARVRVTASIGLASYPEHAQEKSEILDLADRAMYRGKRSSRNVVYMASKDLPPIPAGERP</sequence>
<dbReference type="FunFam" id="3.30.70.270:FF:000001">
    <property type="entry name" value="Diguanylate cyclase domain protein"/>
    <property type="match status" value="1"/>
</dbReference>
<feature type="domain" description="Response regulatory" evidence="3">
    <location>
        <begin position="4"/>
        <end position="118"/>
    </location>
</feature>
<dbReference type="InterPro" id="IPR000160">
    <property type="entry name" value="GGDEF_dom"/>
</dbReference>
<dbReference type="PANTHER" id="PTHR45138:SF6">
    <property type="entry name" value="DIGUANYLATE CYCLASE DGCN"/>
    <property type="match status" value="1"/>
</dbReference>
<evidence type="ECO:0000313" key="6">
    <source>
        <dbReference type="Proteomes" id="UP000007089"/>
    </source>
</evidence>
<evidence type="ECO:0000256" key="2">
    <source>
        <dbReference type="PROSITE-ProRule" id="PRU00169"/>
    </source>
</evidence>
<name>B8J555_ANAD2</name>
<dbReference type="Proteomes" id="UP000007089">
    <property type="component" value="Chromosome"/>
</dbReference>
<keyword evidence="6" id="KW-1185">Reference proteome</keyword>
<dbReference type="InterPro" id="IPR029787">
    <property type="entry name" value="Nucleotide_cyclase"/>
</dbReference>
<dbReference type="Pfam" id="PF00072">
    <property type="entry name" value="Response_reg"/>
    <property type="match status" value="1"/>
</dbReference>
<keyword evidence="2" id="KW-0597">Phosphoprotein</keyword>
<accession>B8J555</accession>
<dbReference type="HOGENOM" id="CLU_000445_11_28_7"/>
<dbReference type="Gene3D" id="3.30.70.270">
    <property type="match status" value="1"/>
</dbReference>
<dbReference type="PROSITE" id="PS50110">
    <property type="entry name" value="RESPONSE_REGULATORY"/>
    <property type="match status" value="1"/>
</dbReference>
<dbReference type="Pfam" id="PF00990">
    <property type="entry name" value="GGDEF"/>
    <property type="match status" value="1"/>
</dbReference>
<dbReference type="GO" id="GO:1902201">
    <property type="term" value="P:negative regulation of bacterial-type flagellum-dependent cell motility"/>
    <property type="evidence" value="ECO:0007669"/>
    <property type="project" value="TreeGrafter"/>
</dbReference>
<dbReference type="CDD" id="cd01949">
    <property type="entry name" value="GGDEF"/>
    <property type="match status" value="1"/>
</dbReference>
<dbReference type="SMART" id="SM00267">
    <property type="entry name" value="GGDEF"/>
    <property type="match status" value="1"/>
</dbReference>
<gene>
    <name evidence="5" type="ordered locus">A2cp1_1566</name>
</gene>
<feature type="modified residue" description="4-aspartylphosphate" evidence="2">
    <location>
        <position position="53"/>
    </location>
</feature>
<evidence type="ECO:0000256" key="1">
    <source>
        <dbReference type="ARBA" id="ARBA00012528"/>
    </source>
</evidence>
<dbReference type="GO" id="GO:0052621">
    <property type="term" value="F:diguanylate cyclase activity"/>
    <property type="evidence" value="ECO:0007669"/>
    <property type="project" value="UniProtKB-EC"/>
</dbReference>
<feature type="domain" description="GGDEF" evidence="4">
    <location>
        <begin position="310"/>
        <end position="444"/>
    </location>
</feature>
<evidence type="ECO:0000313" key="5">
    <source>
        <dbReference type="EMBL" id="ACL64910.1"/>
    </source>
</evidence>
<evidence type="ECO:0000259" key="3">
    <source>
        <dbReference type="PROSITE" id="PS50110"/>
    </source>
</evidence>
<dbReference type="SUPFAM" id="SSF52172">
    <property type="entry name" value="CheY-like"/>
    <property type="match status" value="1"/>
</dbReference>
<dbReference type="AlphaFoldDB" id="B8J555"/>
<dbReference type="RefSeq" id="WP_012632846.1">
    <property type="nucleotide sequence ID" value="NC_011891.1"/>
</dbReference>
<dbReference type="InterPro" id="IPR050469">
    <property type="entry name" value="Diguanylate_Cyclase"/>
</dbReference>
<reference evidence="5" key="1">
    <citation type="submission" date="2009-01" db="EMBL/GenBank/DDBJ databases">
        <title>Complete sequence of Anaeromyxobacter dehalogenans 2CP-1.</title>
        <authorList>
            <consortium name="US DOE Joint Genome Institute"/>
            <person name="Lucas S."/>
            <person name="Copeland A."/>
            <person name="Lapidus A."/>
            <person name="Glavina del Rio T."/>
            <person name="Dalin E."/>
            <person name="Tice H."/>
            <person name="Bruce D."/>
            <person name="Goodwin L."/>
            <person name="Pitluck S."/>
            <person name="Saunders E."/>
            <person name="Brettin T."/>
            <person name="Detter J.C."/>
            <person name="Han C."/>
            <person name="Larimer F."/>
            <person name="Land M."/>
            <person name="Hauser L."/>
            <person name="Kyrpides N."/>
            <person name="Ovchinnikova G."/>
            <person name="Beliaev A.S."/>
            <person name="Richardson P."/>
        </authorList>
    </citation>
    <scope>NUCLEOTIDE SEQUENCE</scope>
    <source>
        <strain evidence="5">2CP-1</strain>
    </source>
</reference>
<dbReference type="GO" id="GO:0043709">
    <property type="term" value="P:cell adhesion involved in single-species biofilm formation"/>
    <property type="evidence" value="ECO:0007669"/>
    <property type="project" value="TreeGrafter"/>
</dbReference>
<dbReference type="Gene3D" id="3.40.50.2300">
    <property type="match status" value="1"/>
</dbReference>
<dbReference type="SMART" id="SM00448">
    <property type="entry name" value="REC"/>
    <property type="match status" value="1"/>
</dbReference>
<dbReference type="PANTHER" id="PTHR45138">
    <property type="entry name" value="REGULATORY COMPONENTS OF SENSORY TRANSDUCTION SYSTEM"/>
    <property type="match status" value="1"/>
</dbReference>
<dbReference type="EMBL" id="CP001359">
    <property type="protein sequence ID" value="ACL64910.1"/>
    <property type="molecule type" value="Genomic_DNA"/>
</dbReference>
<dbReference type="KEGG" id="acp:A2cp1_1566"/>
<dbReference type="GO" id="GO:0005886">
    <property type="term" value="C:plasma membrane"/>
    <property type="evidence" value="ECO:0007669"/>
    <property type="project" value="TreeGrafter"/>
</dbReference>